<dbReference type="InterPro" id="IPR037401">
    <property type="entry name" value="SnoaL-like"/>
</dbReference>
<evidence type="ECO:0008006" key="8">
    <source>
        <dbReference type="Google" id="ProtNLM"/>
    </source>
</evidence>
<dbReference type="InterPro" id="IPR001610">
    <property type="entry name" value="PAC"/>
</dbReference>
<dbReference type="CDD" id="cd00130">
    <property type="entry name" value="PAS"/>
    <property type="match status" value="1"/>
</dbReference>
<evidence type="ECO:0000256" key="2">
    <source>
        <dbReference type="ARBA" id="ARBA00004533"/>
    </source>
</evidence>
<dbReference type="Pfam" id="PF13474">
    <property type="entry name" value="SnoaL_3"/>
    <property type="match status" value="1"/>
</dbReference>
<dbReference type="InterPro" id="IPR032710">
    <property type="entry name" value="NTF2-like_dom_sf"/>
</dbReference>
<dbReference type="PANTHER" id="PTHR46663">
    <property type="entry name" value="DIGUANYLATE CYCLASE DGCT-RELATED"/>
    <property type="match status" value="1"/>
</dbReference>
<dbReference type="NCBIfam" id="TIGR00229">
    <property type="entry name" value="sensory_box"/>
    <property type="match status" value="1"/>
</dbReference>
<comment type="cofactor">
    <cofactor evidence="1">
        <name>Mg(2+)</name>
        <dbReference type="ChEBI" id="CHEBI:18420"/>
    </cofactor>
</comment>
<dbReference type="CDD" id="cd01949">
    <property type="entry name" value="GGDEF"/>
    <property type="match status" value="1"/>
</dbReference>
<dbReference type="InterPro" id="IPR035965">
    <property type="entry name" value="PAS-like_dom_sf"/>
</dbReference>
<name>A0A2I0CQJ0_9PSED</name>
<evidence type="ECO:0000259" key="3">
    <source>
        <dbReference type="PROSITE" id="PS50112"/>
    </source>
</evidence>
<dbReference type="AlphaFoldDB" id="A0A2I0CQJ0"/>
<dbReference type="PROSITE" id="PS50887">
    <property type="entry name" value="GGDEF"/>
    <property type="match status" value="1"/>
</dbReference>
<evidence type="ECO:0000313" key="6">
    <source>
        <dbReference type="EMBL" id="PKF71333.1"/>
    </source>
</evidence>
<dbReference type="FunFam" id="3.30.70.270:FF:000001">
    <property type="entry name" value="Diguanylate cyclase domain protein"/>
    <property type="match status" value="1"/>
</dbReference>
<dbReference type="InterPro" id="IPR052163">
    <property type="entry name" value="DGC-Regulatory_Protein"/>
</dbReference>
<feature type="domain" description="PAS" evidence="3">
    <location>
        <begin position="165"/>
        <end position="235"/>
    </location>
</feature>
<evidence type="ECO:0000259" key="5">
    <source>
        <dbReference type="PROSITE" id="PS50887"/>
    </source>
</evidence>
<gene>
    <name evidence="6" type="ORF">CW360_09300</name>
</gene>
<protein>
    <recommendedName>
        <fullName evidence="8">Diguanylate cyclase</fullName>
    </recommendedName>
</protein>
<proteinExistence type="predicted"/>
<dbReference type="Gene3D" id="3.10.450.50">
    <property type="match status" value="1"/>
</dbReference>
<dbReference type="InterPro" id="IPR029787">
    <property type="entry name" value="Nucleotide_cyclase"/>
</dbReference>
<accession>A0A2I0CQJ0</accession>
<dbReference type="GO" id="GO:0003824">
    <property type="term" value="F:catalytic activity"/>
    <property type="evidence" value="ECO:0007669"/>
    <property type="project" value="UniProtKB-ARBA"/>
</dbReference>
<evidence type="ECO:0000313" key="7">
    <source>
        <dbReference type="Proteomes" id="UP000242861"/>
    </source>
</evidence>
<feature type="domain" description="GGDEF" evidence="5">
    <location>
        <begin position="328"/>
        <end position="472"/>
    </location>
</feature>
<dbReference type="PROSITE" id="PS50112">
    <property type="entry name" value="PAS"/>
    <property type="match status" value="1"/>
</dbReference>
<dbReference type="InterPro" id="IPR000700">
    <property type="entry name" value="PAS-assoc_C"/>
</dbReference>
<dbReference type="PROSITE" id="PS50113">
    <property type="entry name" value="PAC"/>
    <property type="match status" value="1"/>
</dbReference>
<dbReference type="PANTHER" id="PTHR46663:SF3">
    <property type="entry name" value="SLL0267 PROTEIN"/>
    <property type="match status" value="1"/>
</dbReference>
<dbReference type="SMART" id="SM00091">
    <property type="entry name" value="PAS"/>
    <property type="match status" value="1"/>
</dbReference>
<reference evidence="7" key="1">
    <citation type="submission" date="2017-12" db="EMBL/GenBank/DDBJ databases">
        <authorList>
            <person name="Yu X.-Y."/>
        </authorList>
    </citation>
    <scope>NUCLEOTIDE SEQUENCE [LARGE SCALE GENOMIC DNA]</scope>
    <source>
        <strain evidence="7">ZYSR67-Z</strain>
    </source>
</reference>
<dbReference type="Proteomes" id="UP000242861">
    <property type="component" value="Unassembled WGS sequence"/>
</dbReference>
<dbReference type="InterPro" id="IPR000160">
    <property type="entry name" value="GGDEF_dom"/>
</dbReference>
<evidence type="ECO:0000259" key="4">
    <source>
        <dbReference type="PROSITE" id="PS50113"/>
    </source>
</evidence>
<dbReference type="GO" id="GO:0005886">
    <property type="term" value="C:plasma membrane"/>
    <property type="evidence" value="ECO:0007669"/>
    <property type="project" value="UniProtKB-SubCell"/>
</dbReference>
<dbReference type="SUPFAM" id="SSF55785">
    <property type="entry name" value="PYP-like sensor domain (PAS domain)"/>
    <property type="match status" value="1"/>
</dbReference>
<comment type="subcellular location">
    <subcellularLocation>
        <location evidence="2">Cell inner membrane</location>
    </subcellularLocation>
</comment>
<feature type="domain" description="PAC" evidence="4">
    <location>
        <begin position="244"/>
        <end position="296"/>
    </location>
</feature>
<dbReference type="SMART" id="SM00267">
    <property type="entry name" value="GGDEF"/>
    <property type="match status" value="1"/>
</dbReference>
<dbReference type="InterPro" id="IPR000014">
    <property type="entry name" value="PAS"/>
</dbReference>
<dbReference type="Pfam" id="PF00990">
    <property type="entry name" value="GGDEF"/>
    <property type="match status" value="1"/>
</dbReference>
<dbReference type="SMART" id="SM00086">
    <property type="entry name" value="PAC"/>
    <property type="match status" value="1"/>
</dbReference>
<dbReference type="Gene3D" id="3.30.450.20">
    <property type="entry name" value="PAS domain"/>
    <property type="match status" value="1"/>
</dbReference>
<dbReference type="SUPFAM" id="SSF54427">
    <property type="entry name" value="NTF2-like"/>
    <property type="match status" value="1"/>
</dbReference>
<comment type="caution">
    <text evidence="6">The sequence shown here is derived from an EMBL/GenBank/DDBJ whole genome shotgun (WGS) entry which is preliminary data.</text>
</comment>
<organism evidence="6 7">
    <name type="scientific">Pseudomonas fluvialis</name>
    <dbReference type="NCBI Taxonomy" id="1793966"/>
    <lineage>
        <taxon>Bacteria</taxon>
        <taxon>Pseudomonadati</taxon>
        <taxon>Pseudomonadota</taxon>
        <taxon>Gammaproteobacteria</taxon>
        <taxon>Pseudomonadales</taxon>
        <taxon>Pseudomonadaceae</taxon>
        <taxon>Pseudomonas</taxon>
    </lineage>
</organism>
<dbReference type="InterPro" id="IPR043128">
    <property type="entry name" value="Rev_trsase/Diguanyl_cyclase"/>
</dbReference>
<dbReference type="NCBIfam" id="TIGR00254">
    <property type="entry name" value="GGDEF"/>
    <property type="match status" value="1"/>
</dbReference>
<dbReference type="RefSeq" id="WP_101193501.1">
    <property type="nucleotide sequence ID" value="NZ_PIYS01000015.1"/>
</dbReference>
<dbReference type="Gene3D" id="3.30.70.270">
    <property type="match status" value="1"/>
</dbReference>
<dbReference type="SUPFAM" id="SSF55073">
    <property type="entry name" value="Nucleotide cyclase"/>
    <property type="match status" value="1"/>
</dbReference>
<sequence>MQQDRQRLIRELFDEYIEMYAARDERLTRRFSQNFTGYAGSGQNLVRDHDEWVRITRQDFAQVPGRIGIEMLDLALQDLADDLVLALGFFHIHLPEDGQQLSQEVARLVLVFRLEGTAWMIAHSSISIPYRSVQHSEVYPLQSLREQNNALQALVVERTRALHESQAFYRMLTEDAEDVHWRMDSHFIITYISPADERLRGFPADEVIGRPVFELLADEASARVHAVLNASLLDESGAGSTQFRTFEIQQRCKDGRLVWGEVLAKVDRNEQGVIVGYHGITRNITERKRLEAQIRQLAFHDTLTQLANRRLLLEHLDQAMGASKRSGHFGALLYLDLDNFKPLNDTHGHGAGDLLLVEVAARLKGCVREADTVARMGGDEFVVLLRALDTHAECAAQQALGVAEKIRLRLAECYVLQAATGVAPIEHRCTASIGVALFQGHAESQDSLMSRADQAMYLAKEQGRNRVRLVEAALADALTGRR</sequence>
<evidence type="ECO:0000256" key="1">
    <source>
        <dbReference type="ARBA" id="ARBA00001946"/>
    </source>
</evidence>
<dbReference type="EMBL" id="PIYS01000015">
    <property type="protein sequence ID" value="PKF71333.1"/>
    <property type="molecule type" value="Genomic_DNA"/>
</dbReference>
<dbReference type="Pfam" id="PF13426">
    <property type="entry name" value="PAS_9"/>
    <property type="match status" value="1"/>
</dbReference>